<dbReference type="EMBL" id="JOKZ01000556">
    <property type="protein sequence ID" value="KKO97491.1"/>
    <property type="molecule type" value="Genomic_DNA"/>
</dbReference>
<feature type="compositionally biased region" description="Polar residues" evidence="1">
    <location>
        <begin position="244"/>
        <end position="262"/>
    </location>
</feature>
<feature type="compositionally biased region" description="Basic residues" evidence="1">
    <location>
        <begin position="84"/>
        <end position="97"/>
    </location>
</feature>
<dbReference type="AlphaFoldDB" id="A0A0F9ZA43"/>
<comment type="caution">
    <text evidence="2">The sequence shown here is derived from an EMBL/GenBank/DDBJ whole genome shotgun (WGS) entry which is preliminary data.</text>
</comment>
<reference evidence="3" key="1">
    <citation type="journal article" date="2015" name="Genome Announc.">
        <title>Draft whole-genome sequence of the biocontrol agent Trichoderma harzianum T6776.</title>
        <authorList>
            <person name="Baroncelli R."/>
            <person name="Piaggeschi G."/>
            <person name="Fiorini L."/>
            <person name="Bertolini E."/>
            <person name="Zapparata A."/>
            <person name="Pe M.E."/>
            <person name="Sarrocco S."/>
            <person name="Vannacci G."/>
        </authorList>
    </citation>
    <scope>NUCLEOTIDE SEQUENCE [LARGE SCALE GENOMIC DNA]</scope>
    <source>
        <strain evidence="3">T6776</strain>
    </source>
</reference>
<accession>A0A0F9ZA43</accession>
<feature type="compositionally biased region" description="Basic and acidic residues" evidence="1">
    <location>
        <begin position="1"/>
        <end position="35"/>
    </location>
</feature>
<protein>
    <submittedName>
        <fullName evidence="2">Uncharacterized protein</fullName>
    </submittedName>
</protein>
<gene>
    <name evidence="2" type="ORF">THAR02_10402</name>
</gene>
<evidence type="ECO:0000256" key="1">
    <source>
        <dbReference type="SAM" id="MobiDB-lite"/>
    </source>
</evidence>
<name>A0A0F9ZA43_TRIHA</name>
<feature type="region of interest" description="Disordered" evidence="1">
    <location>
        <begin position="1"/>
        <end position="199"/>
    </location>
</feature>
<sequence length="367" mass="40895">MRSGHNHDLKQKDLEQKDLEQKDVTEEDLKKEDQRRKAKARHIPEGEEFPNVNKLVQGSQHQRRAFGRFQHATRLGRRDARQDARRRRRSGQRNLRRQSRESSPSSTIVEVIDLQDNDEASLVGESDQEDCDEAPPSESYPTRSEGQPRKLRGQSRESSPFSTIEVVDLQDSDEASLVGESDQEDCDEAPPSESYTTRSEVLDLMEAVTAFEEEASITSKEQQGFNRAMSEECDMETIAEQELGLSNTPKANTPRPSASSCDDMQDWSGEFDFGSDCNDSASSPPDFGFSMGALSLSSGSTTPKSTASEGAIELAKLASEPAKPTTLPPLETLKLPYPRMIDMIDKDLLTRFQALRALLASHVNKTP</sequence>
<feature type="compositionally biased region" description="Acidic residues" evidence="1">
    <location>
        <begin position="181"/>
        <end position="190"/>
    </location>
</feature>
<feature type="compositionally biased region" description="Acidic residues" evidence="1">
    <location>
        <begin position="126"/>
        <end position="135"/>
    </location>
</feature>
<organism evidence="2 3">
    <name type="scientific">Trichoderma harzianum</name>
    <name type="common">Hypocrea lixii</name>
    <dbReference type="NCBI Taxonomy" id="5544"/>
    <lineage>
        <taxon>Eukaryota</taxon>
        <taxon>Fungi</taxon>
        <taxon>Dikarya</taxon>
        <taxon>Ascomycota</taxon>
        <taxon>Pezizomycotina</taxon>
        <taxon>Sordariomycetes</taxon>
        <taxon>Hypocreomycetidae</taxon>
        <taxon>Hypocreales</taxon>
        <taxon>Hypocreaceae</taxon>
        <taxon>Trichoderma</taxon>
    </lineage>
</organism>
<proteinExistence type="predicted"/>
<dbReference type="Proteomes" id="UP000034112">
    <property type="component" value="Unassembled WGS sequence"/>
</dbReference>
<feature type="region of interest" description="Disordered" evidence="1">
    <location>
        <begin position="242"/>
        <end position="262"/>
    </location>
</feature>
<evidence type="ECO:0000313" key="3">
    <source>
        <dbReference type="Proteomes" id="UP000034112"/>
    </source>
</evidence>
<evidence type="ECO:0000313" key="2">
    <source>
        <dbReference type="EMBL" id="KKO97491.1"/>
    </source>
</evidence>